<dbReference type="GeneID" id="59345919"/>
<reference evidence="1" key="1">
    <citation type="submission" date="2020-05" db="EMBL/GenBank/DDBJ databases">
        <title>Mycena genomes resolve the evolution of fungal bioluminescence.</title>
        <authorList>
            <person name="Tsai I.J."/>
        </authorList>
    </citation>
    <scope>NUCLEOTIDE SEQUENCE</scope>
    <source>
        <strain evidence="1">171206Taipei</strain>
    </source>
</reference>
<comment type="caution">
    <text evidence="1">The sequence shown here is derived from an EMBL/GenBank/DDBJ whole genome shotgun (WGS) entry which is preliminary data.</text>
</comment>
<name>A0A8H6SMP0_9AGAR</name>
<evidence type="ECO:0000313" key="1">
    <source>
        <dbReference type="EMBL" id="KAF7301047.1"/>
    </source>
</evidence>
<dbReference type="InterPro" id="IPR041078">
    <property type="entry name" value="Plavaka"/>
</dbReference>
<dbReference type="AlphaFoldDB" id="A0A8H6SMP0"/>
<keyword evidence="2" id="KW-1185">Reference proteome</keyword>
<protein>
    <submittedName>
        <fullName evidence="1">Uncharacterized protein</fullName>
    </submittedName>
</protein>
<dbReference type="Pfam" id="PF18759">
    <property type="entry name" value="Plavaka"/>
    <property type="match status" value="1"/>
</dbReference>
<organism evidence="1 2">
    <name type="scientific">Mycena indigotica</name>
    <dbReference type="NCBI Taxonomy" id="2126181"/>
    <lineage>
        <taxon>Eukaryota</taxon>
        <taxon>Fungi</taxon>
        <taxon>Dikarya</taxon>
        <taxon>Basidiomycota</taxon>
        <taxon>Agaricomycotina</taxon>
        <taxon>Agaricomycetes</taxon>
        <taxon>Agaricomycetidae</taxon>
        <taxon>Agaricales</taxon>
        <taxon>Marasmiineae</taxon>
        <taxon>Mycenaceae</taxon>
        <taxon>Mycena</taxon>
    </lineage>
</organism>
<dbReference type="RefSeq" id="XP_037219047.1">
    <property type="nucleotide sequence ID" value="XM_037363403.1"/>
</dbReference>
<dbReference type="EMBL" id="JACAZF010000006">
    <property type="protein sequence ID" value="KAF7301047.1"/>
    <property type="molecule type" value="Genomic_DNA"/>
</dbReference>
<evidence type="ECO:0000313" key="2">
    <source>
        <dbReference type="Proteomes" id="UP000636479"/>
    </source>
</evidence>
<accession>A0A8H6SMP0</accession>
<proteinExistence type="predicted"/>
<dbReference type="OrthoDB" id="3199698at2759"/>
<gene>
    <name evidence="1" type="ORF">MIND_00668600</name>
</gene>
<sequence length="814" mass="92521">MPRRARQPFSTARFLCDISTLYFPTLLLSAGPPPTTNIKLLQSWSLSTTLCHSHLPSPPPEAPPASVAEPIAHERVRIEHHPVLDGTPCDADGYDLPPGAAPPPLDERAEDDWGSFDTRAQFEFAEFIFKRQEMSRDSIDQLAQFMAALYKDDPYFNNHRHLYAMIDEIQQGDIPWQSFSVQYTGPRPKTGETPSWMTQTYEVWFRSPLAIFERQLANPEFRDELDWAPKRVFKNDKRQFTDLMSGNWAWRQADIIAKDEKTHGAMFVPIVTGSDKTTASIGTGNVDFWPMYGGVGNEHNSARRSHRDGIALLAFLAIPKTTQQYANSNEFRKFRRQLFHSSIRRVFESVRPHMTTPRVTRCADRHFRRAIYGFGPDIADYPEQVLLTGIVQGYCPICLSPADHLDHDSPLRSCEHTAALLETLTLKEMWDNYGVVGDIIPFTADFPCADIHELISVDLLHQIIKGTFKDHIVDWIELYIKQVNEPAQAERILADIDRRIAVAPPFPGLRRFPVGRGFKQWTGNDSKGLMKVYLPAIIGHVPSEMVQAVAALIEFCYLVRRSVIDEDTLQIIDETIRRYHHYCEAFRVVRPQGFSLPRQHALKHYIARIMDFGVPNGLCSSITESKHIRAVKRPYRRSNRNKPLGQMLLSNQRLDKLAAARADFTARGMLSGSLFASPLVPVEEEPQPVETTIDDDVEEGDVPGPTCLGEVTLAKSCGTVFLLSFTTVFDKAFPVRKVPRDIHQLARYVHQPRLHELIRRFLFEQLNPEQAATEDIIPLDDCPDFAERVYIYTSARAVFYAPSDICGIGGMRHE</sequence>
<dbReference type="Proteomes" id="UP000636479">
    <property type="component" value="Unassembled WGS sequence"/>
</dbReference>